<evidence type="ECO:0000313" key="3">
    <source>
        <dbReference type="Proteomes" id="UP000245207"/>
    </source>
</evidence>
<keyword evidence="1" id="KW-0732">Signal</keyword>
<name>A0A2U1NJ25_ARTAN</name>
<organism evidence="2 3">
    <name type="scientific">Artemisia annua</name>
    <name type="common">Sweet wormwood</name>
    <dbReference type="NCBI Taxonomy" id="35608"/>
    <lineage>
        <taxon>Eukaryota</taxon>
        <taxon>Viridiplantae</taxon>
        <taxon>Streptophyta</taxon>
        <taxon>Embryophyta</taxon>
        <taxon>Tracheophyta</taxon>
        <taxon>Spermatophyta</taxon>
        <taxon>Magnoliopsida</taxon>
        <taxon>eudicotyledons</taxon>
        <taxon>Gunneridae</taxon>
        <taxon>Pentapetalae</taxon>
        <taxon>asterids</taxon>
        <taxon>campanulids</taxon>
        <taxon>Asterales</taxon>
        <taxon>Asteraceae</taxon>
        <taxon>Asteroideae</taxon>
        <taxon>Anthemideae</taxon>
        <taxon>Artemisiinae</taxon>
        <taxon>Artemisia</taxon>
    </lineage>
</organism>
<proteinExistence type="predicted"/>
<sequence length="147" mass="16609">MVMDKIDFAKLLLVLVRLILYGRQFELLVGLASNNFDVAPRVNQNAVYFEIGDHGGYAYRRIPGVLEDSKIFLSKGDRPFLPLLQTFGGGFQSRRLDTAQMSLPLRLHFMYSGVLAAKSHIKSSFASFAYRFSDYVPFNSRSADPAY</sequence>
<keyword evidence="3" id="KW-1185">Reference proteome</keyword>
<accession>A0A2U1NJ25</accession>
<comment type="caution">
    <text evidence="2">The sequence shown here is derived from an EMBL/GenBank/DDBJ whole genome shotgun (WGS) entry which is preliminary data.</text>
</comment>
<dbReference type="AlphaFoldDB" id="A0A2U1NJ25"/>
<reference evidence="2 3" key="1">
    <citation type="journal article" date="2018" name="Mol. Plant">
        <title>The genome of Artemisia annua provides insight into the evolution of Asteraceae family and artemisinin biosynthesis.</title>
        <authorList>
            <person name="Shen Q."/>
            <person name="Zhang L."/>
            <person name="Liao Z."/>
            <person name="Wang S."/>
            <person name="Yan T."/>
            <person name="Shi P."/>
            <person name="Liu M."/>
            <person name="Fu X."/>
            <person name="Pan Q."/>
            <person name="Wang Y."/>
            <person name="Lv Z."/>
            <person name="Lu X."/>
            <person name="Zhang F."/>
            <person name="Jiang W."/>
            <person name="Ma Y."/>
            <person name="Chen M."/>
            <person name="Hao X."/>
            <person name="Li L."/>
            <person name="Tang Y."/>
            <person name="Lv G."/>
            <person name="Zhou Y."/>
            <person name="Sun X."/>
            <person name="Brodelius P.E."/>
            <person name="Rose J.K.C."/>
            <person name="Tang K."/>
        </authorList>
    </citation>
    <scope>NUCLEOTIDE SEQUENCE [LARGE SCALE GENOMIC DNA]</scope>
    <source>
        <strain evidence="3">cv. Huhao1</strain>
        <tissue evidence="2">Leaf</tissue>
    </source>
</reference>
<feature type="signal peptide" evidence="1">
    <location>
        <begin position="1"/>
        <end position="24"/>
    </location>
</feature>
<keyword evidence="2" id="KW-0496">Mitochondrion</keyword>
<dbReference type="EMBL" id="PKPP01002728">
    <property type="protein sequence ID" value="PWA73523.1"/>
    <property type="molecule type" value="Genomic_DNA"/>
</dbReference>
<gene>
    <name evidence="2" type="ORF">CTI12_AA260430</name>
</gene>
<evidence type="ECO:0000313" key="2">
    <source>
        <dbReference type="EMBL" id="PWA73523.1"/>
    </source>
</evidence>
<feature type="chain" id="PRO_5015619630" evidence="1">
    <location>
        <begin position="25"/>
        <end position="147"/>
    </location>
</feature>
<geneLocation type="mitochondrion" evidence="2"/>
<evidence type="ECO:0000256" key="1">
    <source>
        <dbReference type="SAM" id="SignalP"/>
    </source>
</evidence>
<dbReference type="Proteomes" id="UP000245207">
    <property type="component" value="Unassembled WGS sequence"/>
</dbReference>
<protein>
    <submittedName>
        <fullName evidence="2">Uncharacterized protein</fullName>
    </submittedName>
</protein>